<dbReference type="InterPro" id="IPR019953">
    <property type="entry name" value="OHR"/>
</dbReference>
<dbReference type="OrthoDB" id="60422at2759"/>
<dbReference type="AlphaFoldDB" id="A0A165CIU3"/>
<sequence length="165" mass="17194">MSFMNAARRTILASSRTVQRRGLITLEKPIYTTTAVALGGGRQGTTHLEDNSIKLTLALPTELGGDGKGNNPEQLLALGYGACFLGALRAVAGQKGVKVPDDVSVKTSVTIGKPTSLPGFGLKVDIRVLGLDGVSDKDGLVAAAHEFCPYSRALQQGIETSAKAE</sequence>
<dbReference type="Proteomes" id="UP000077266">
    <property type="component" value="Unassembled WGS sequence"/>
</dbReference>
<dbReference type="InterPro" id="IPR015946">
    <property type="entry name" value="KH_dom-like_a/b"/>
</dbReference>
<reference evidence="2 3" key="1">
    <citation type="journal article" date="2016" name="Mol. Biol. Evol.">
        <title>Comparative Genomics of Early-Diverging Mushroom-Forming Fungi Provides Insights into the Origins of Lignocellulose Decay Capabilities.</title>
        <authorList>
            <person name="Nagy L.G."/>
            <person name="Riley R."/>
            <person name="Tritt A."/>
            <person name="Adam C."/>
            <person name="Daum C."/>
            <person name="Floudas D."/>
            <person name="Sun H."/>
            <person name="Yadav J.S."/>
            <person name="Pangilinan J."/>
            <person name="Larsson K.H."/>
            <person name="Matsuura K."/>
            <person name="Barry K."/>
            <person name="Labutti K."/>
            <person name="Kuo R."/>
            <person name="Ohm R.A."/>
            <person name="Bhattacharya S.S."/>
            <person name="Shirouzu T."/>
            <person name="Yoshinaga Y."/>
            <person name="Martin F.M."/>
            <person name="Grigoriev I.V."/>
            <person name="Hibbett D.S."/>
        </authorList>
    </citation>
    <scope>NUCLEOTIDE SEQUENCE [LARGE SCALE GENOMIC DNA]</scope>
    <source>
        <strain evidence="2 3">HHB12029</strain>
    </source>
</reference>
<dbReference type="Gene3D" id="3.30.300.20">
    <property type="match status" value="1"/>
</dbReference>
<dbReference type="NCBIfam" id="TIGR03561">
    <property type="entry name" value="organ_hyd_perox"/>
    <property type="match status" value="1"/>
</dbReference>
<name>A0A165CIU3_EXIGL</name>
<keyword evidence="3" id="KW-1185">Reference proteome</keyword>
<dbReference type="PANTHER" id="PTHR33797:SF2">
    <property type="entry name" value="ORGANIC HYDROPEROXIDE RESISTANCE PROTEIN-LIKE"/>
    <property type="match status" value="1"/>
</dbReference>
<evidence type="ECO:0000256" key="1">
    <source>
        <dbReference type="ARBA" id="ARBA00007378"/>
    </source>
</evidence>
<comment type="similarity">
    <text evidence="1">Belongs to the OsmC/Ohr family.</text>
</comment>
<dbReference type="GO" id="GO:0006979">
    <property type="term" value="P:response to oxidative stress"/>
    <property type="evidence" value="ECO:0007669"/>
    <property type="project" value="InterPro"/>
</dbReference>
<protein>
    <submittedName>
        <fullName evidence="2">Peroxiredoxin, Ohr subfamily</fullName>
    </submittedName>
</protein>
<accession>A0A165CIU3</accession>
<dbReference type="InterPro" id="IPR003718">
    <property type="entry name" value="OsmC/Ohr_fam"/>
</dbReference>
<dbReference type="Gene3D" id="2.20.25.10">
    <property type="match status" value="1"/>
</dbReference>
<organism evidence="2 3">
    <name type="scientific">Exidia glandulosa HHB12029</name>
    <dbReference type="NCBI Taxonomy" id="1314781"/>
    <lineage>
        <taxon>Eukaryota</taxon>
        <taxon>Fungi</taxon>
        <taxon>Dikarya</taxon>
        <taxon>Basidiomycota</taxon>
        <taxon>Agaricomycotina</taxon>
        <taxon>Agaricomycetes</taxon>
        <taxon>Auriculariales</taxon>
        <taxon>Exidiaceae</taxon>
        <taxon>Exidia</taxon>
    </lineage>
</organism>
<dbReference type="EMBL" id="KV426317">
    <property type="protein sequence ID" value="KZV82547.1"/>
    <property type="molecule type" value="Genomic_DNA"/>
</dbReference>
<dbReference type="PANTHER" id="PTHR33797">
    <property type="entry name" value="ORGANIC HYDROPEROXIDE RESISTANCE PROTEIN-LIKE"/>
    <property type="match status" value="1"/>
</dbReference>
<dbReference type="SUPFAM" id="SSF82784">
    <property type="entry name" value="OsmC-like"/>
    <property type="match status" value="1"/>
</dbReference>
<dbReference type="InterPro" id="IPR036102">
    <property type="entry name" value="OsmC/Ohrsf"/>
</dbReference>
<dbReference type="InParanoid" id="A0A165CIU3"/>
<proteinExistence type="inferred from homology"/>
<gene>
    <name evidence="2" type="ORF">EXIGLDRAFT_778454</name>
</gene>
<evidence type="ECO:0000313" key="2">
    <source>
        <dbReference type="EMBL" id="KZV82547.1"/>
    </source>
</evidence>
<dbReference type="Pfam" id="PF02566">
    <property type="entry name" value="OsmC"/>
    <property type="match status" value="1"/>
</dbReference>
<evidence type="ECO:0000313" key="3">
    <source>
        <dbReference type="Proteomes" id="UP000077266"/>
    </source>
</evidence>